<dbReference type="Pfam" id="PF00069">
    <property type="entry name" value="Pkinase"/>
    <property type="match status" value="1"/>
</dbReference>
<dbReference type="Gene3D" id="3.30.200.20">
    <property type="entry name" value="Phosphorylase Kinase, domain 1"/>
    <property type="match status" value="1"/>
</dbReference>
<dbReference type="InterPro" id="IPR000719">
    <property type="entry name" value="Prot_kinase_dom"/>
</dbReference>
<dbReference type="EMBL" id="JABSTV010001253">
    <property type="protein sequence ID" value="KAH7944198.1"/>
    <property type="molecule type" value="Genomic_DNA"/>
</dbReference>
<organism evidence="2 3">
    <name type="scientific">Rhipicephalus sanguineus</name>
    <name type="common">Brown dog tick</name>
    <name type="synonym">Ixodes sanguineus</name>
    <dbReference type="NCBI Taxonomy" id="34632"/>
    <lineage>
        <taxon>Eukaryota</taxon>
        <taxon>Metazoa</taxon>
        <taxon>Ecdysozoa</taxon>
        <taxon>Arthropoda</taxon>
        <taxon>Chelicerata</taxon>
        <taxon>Arachnida</taxon>
        <taxon>Acari</taxon>
        <taxon>Parasitiformes</taxon>
        <taxon>Ixodida</taxon>
        <taxon>Ixodoidea</taxon>
        <taxon>Ixodidae</taxon>
        <taxon>Rhipicephalinae</taxon>
        <taxon>Rhipicephalus</taxon>
        <taxon>Rhipicephalus</taxon>
    </lineage>
</organism>
<dbReference type="GO" id="GO:0005524">
    <property type="term" value="F:ATP binding"/>
    <property type="evidence" value="ECO:0007669"/>
    <property type="project" value="InterPro"/>
</dbReference>
<dbReference type="SUPFAM" id="SSF56112">
    <property type="entry name" value="Protein kinase-like (PK-like)"/>
    <property type="match status" value="1"/>
</dbReference>
<dbReference type="VEuPathDB" id="VectorBase:RSAN_039155"/>
<dbReference type="GO" id="GO:0004672">
    <property type="term" value="F:protein kinase activity"/>
    <property type="evidence" value="ECO:0007669"/>
    <property type="project" value="InterPro"/>
</dbReference>
<feature type="domain" description="Protein kinase" evidence="1">
    <location>
        <begin position="202"/>
        <end position="326"/>
    </location>
</feature>
<accession>A0A9D4ST18</accession>
<dbReference type="PROSITE" id="PS50011">
    <property type="entry name" value="PROTEIN_KINASE_DOM"/>
    <property type="match status" value="1"/>
</dbReference>
<dbReference type="Proteomes" id="UP000821837">
    <property type="component" value="Unassembled WGS sequence"/>
</dbReference>
<dbReference type="Gene3D" id="1.10.510.10">
    <property type="entry name" value="Transferase(Phosphotransferase) domain 1"/>
    <property type="match status" value="1"/>
</dbReference>
<evidence type="ECO:0000259" key="1">
    <source>
        <dbReference type="PROSITE" id="PS50011"/>
    </source>
</evidence>
<keyword evidence="3" id="KW-1185">Reference proteome</keyword>
<dbReference type="PANTHER" id="PTHR19446">
    <property type="entry name" value="REVERSE TRANSCRIPTASES"/>
    <property type="match status" value="1"/>
</dbReference>
<gene>
    <name evidence="2" type="ORF">HPB52_016994</name>
</gene>
<evidence type="ECO:0000313" key="2">
    <source>
        <dbReference type="EMBL" id="KAH7944198.1"/>
    </source>
</evidence>
<reference evidence="2" key="1">
    <citation type="journal article" date="2020" name="Cell">
        <title>Large-Scale Comparative Analyses of Tick Genomes Elucidate Their Genetic Diversity and Vector Capacities.</title>
        <authorList>
            <consortium name="Tick Genome and Microbiome Consortium (TIGMIC)"/>
            <person name="Jia N."/>
            <person name="Wang J."/>
            <person name="Shi W."/>
            <person name="Du L."/>
            <person name="Sun Y."/>
            <person name="Zhan W."/>
            <person name="Jiang J.F."/>
            <person name="Wang Q."/>
            <person name="Zhang B."/>
            <person name="Ji P."/>
            <person name="Bell-Sakyi L."/>
            <person name="Cui X.M."/>
            <person name="Yuan T.T."/>
            <person name="Jiang B.G."/>
            <person name="Yang W.F."/>
            <person name="Lam T.T."/>
            <person name="Chang Q.C."/>
            <person name="Ding S.J."/>
            <person name="Wang X.J."/>
            <person name="Zhu J.G."/>
            <person name="Ruan X.D."/>
            <person name="Zhao L."/>
            <person name="Wei J.T."/>
            <person name="Ye R.Z."/>
            <person name="Que T.C."/>
            <person name="Du C.H."/>
            <person name="Zhou Y.H."/>
            <person name="Cheng J.X."/>
            <person name="Dai P.F."/>
            <person name="Guo W.B."/>
            <person name="Han X.H."/>
            <person name="Huang E.J."/>
            <person name="Li L.F."/>
            <person name="Wei W."/>
            <person name="Gao Y.C."/>
            <person name="Liu J.Z."/>
            <person name="Shao H.Z."/>
            <person name="Wang X."/>
            <person name="Wang C.C."/>
            <person name="Yang T.C."/>
            <person name="Huo Q.B."/>
            <person name="Li W."/>
            <person name="Chen H.Y."/>
            <person name="Chen S.E."/>
            <person name="Zhou L.G."/>
            <person name="Ni X.B."/>
            <person name="Tian J.H."/>
            <person name="Sheng Y."/>
            <person name="Liu T."/>
            <person name="Pan Y.S."/>
            <person name="Xia L.Y."/>
            <person name="Li J."/>
            <person name="Zhao F."/>
            <person name="Cao W.C."/>
        </authorList>
    </citation>
    <scope>NUCLEOTIDE SEQUENCE</scope>
    <source>
        <strain evidence="2">Rsan-2018</strain>
    </source>
</reference>
<comment type="caution">
    <text evidence="2">The sequence shown here is derived from an EMBL/GenBank/DDBJ whole genome shotgun (WGS) entry which is preliminary data.</text>
</comment>
<sequence length="326" mass="37097">MLRRARHLRPFMYAPTLWGYPRHSNQAAFCTALPSNVTSPFLTLLTPLLERGHCLTALHYTRPHFFSDTGIQQPSRSLSTTPFLILILTFSVDGVVINPHNVQLSSRIDALRAEIVAYSASVEHSRWNALCDGLDSALHSRSTWEIEAALATHSNRSAPGREEITYTTLRNLPDNAKEFRLETFNEAWDSGCLPSSWTSSLISMMPKPGKPPSLSNFRPISLTWYVGKTFERMALTRLSDFIVAREFFPHSLIGFRRRVCAQDQAYVTVMEYLAGVDLMRILNHEHYLEIDVVQIIMAQLVLALQHMHYKGFLHRDIKVSKKGRDA</sequence>
<evidence type="ECO:0000313" key="3">
    <source>
        <dbReference type="Proteomes" id="UP000821837"/>
    </source>
</evidence>
<dbReference type="AlphaFoldDB" id="A0A9D4ST18"/>
<protein>
    <recommendedName>
        <fullName evidence="1">Protein kinase domain-containing protein</fullName>
    </recommendedName>
</protein>
<name>A0A9D4ST18_RHISA</name>
<reference evidence="2" key="2">
    <citation type="submission" date="2021-09" db="EMBL/GenBank/DDBJ databases">
        <authorList>
            <person name="Jia N."/>
            <person name="Wang J."/>
            <person name="Shi W."/>
            <person name="Du L."/>
            <person name="Sun Y."/>
            <person name="Zhan W."/>
            <person name="Jiang J."/>
            <person name="Wang Q."/>
            <person name="Zhang B."/>
            <person name="Ji P."/>
            <person name="Sakyi L.B."/>
            <person name="Cui X."/>
            <person name="Yuan T."/>
            <person name="Jiang B."/>
            <person name="Yang W."/>
            <person name="Lam T.T.-Y."/>
            <person name="Chang Q."/>
            <person name="Ding S."/>
            <person name="Wang X."/>
            <person name="Zhu J."/>
            <person name="Ruan X."/>
            <person name="Zhao L."/>
            <person name="Wei J."/>
            <person name="Que T."/>
            <person name="Du C."/>
            <person name="Cheng J."/>
            <person name="Dai P."/>
            <person name="Han X."/>
            <person name="Huang E."/>
            <person name="Gao Y."/>
            <person name="Liu J."/>
            <person name="Shao H."/>
            <person name="Ye R."/>
            <person name="Li L."/>
            <person name="Wei W."/>
            <person name="Wang X."/>
            <person name="Wang C."/>
            <person name="Huo Q."/>
            <person name="Li W."/>
            <person name="Guo W."/>
            <person name="Chen H."/>
            <person name="Chen S."/>
            <person name="Zhou L."/>
            <person name="Zhou L."/>
            <person name="Ni X."/>
            <person name="Tian J."/>
            <person name="Zhou Y."/>
            <person name="Sheng Y."/>
            <person name="Liu T."/>
            <person name="Pan Y."/>
            <person name="Xia L."/>
            <person name="Li J."/>
            <person name="Zhao F."/>
            <person name="Cao W."/>
        </authorList>
    </citation>
    <scope>NUCLEOTIDE SEQUENCE</scope>
    <source>
        <strain evidence="2">Rsan-2018</strain>
        <tissue evidence="2">Larvae</tissue>
    </source>
</reference>
<dbReference type="InterPro" id="IPR011009">
    <property type="entry name" value="Kinase-like_dom_sf"/>
</dbReference>
<proteinExistence type="predicted"/>